<dbReference type="InterPro" id="IPR050053">
    <property type="entry name" value="ATPase_alpha/beta_chains"/>
</dbReference>
<evidence type="ECO:0000256" key="5">
    <source>
        <dbReference type="ARBA" id="ARBA00022840"/>
    </source>
</evidence>
<keyword evidence="3" id="KW-0963">Cytoplasm</keyword>
<dbReference type="InterPro" id="IPR000194">
    <property type="entry name" value="ATPase_F1/V1/A1_a/bsu_nucl-bd"/>
</dbReference>
<keyword evidence="8" id="KW-0472">Membrane</keyword>
<dbReference type="Proteomes" id="UP000004814">
    <property type="component" value="Unassembled WGS sequence"/>
</dbReference>
<dbReference type="AlphaFoldDB" id="B1T6S6"/>
<dbReference type="GO" id="GO:0005737">
    <property type="term" value="C:cytoplasm"/>
    <property type="evidence" value="ECO:0007669"/>
    <property type="project" value="UniProtKB-SubCell"/>
</dbReference>
<comment type="caution">
    <text evidence="12">The sequence shown here is derived from an EMBL/GenBank/DDBJ whole genome shotgun (WGS) entry which is preliminary data.</text>
</comment>
<dbReference type="Gene3D" id="3.40.50.12240">
    <property type="match status" value="1"/>
</dbReference>
<dbReference type="FunFam" id="3.40.50.12240:FF:000002">
    <property type="entry name" value="Flagellum-specific ATP synthase FliI"/>
    <property type="match status" value="1"/>
</dbReference>
<evidence type="ECO:0000256" key="1">
    <source>
        <dbReference type="ARBA" id="ARBA00004496"/>
    </source>
</evidence>
<evidence type="ECO:0000313" key="13">
    <source>
        <dbReference type="Proteomes" id="UP000004814"/>
    </source>
</evidence>
<dbReference type="PANTHER" id="PTHR15184">
    <property type="entry name" value="ATP SYNTHASE"/>
    <property type="match status" value="1"/>
</dbReference>
<evidence type="ECO:0000256" key="2">
    <source>
        <dbReference type="ARBA" id="ARBA00022448"/>
    </source>
</evidence>
<dbReference type="InterPro" id="IPR003593">
    <property type="entry name" value="AAA+_ATPase"/>
</dbReference>
<feature type="domain" description="AAA+ ATPase" evidence="11">
    <location>
        <begin position="173"/>
        <end position="355"/>
    </location>
</feature>
<evidence type="ECO:0000259" key="11">
    <source>
        <dbReference type="SMART" id="SM00382"/>
    </source>
</evidence>
<evidence type="ECO:0000256" key="4">
    <source>
        <dbReference type="ARBA" id="ARBA00022741"/>
    </source>
</evidence>
<dbReference type="PANTHER" id="PTHR15184:SF9">
    <property type="entry name" value="SPI-1 TYPE 3 SECRETION SYSTEM ATPASE"/>
    <property type="match status" value="1"/>
</dbReference>
<proteinExistence type="predicted"/>
<dbReference type="InterPro" id="IPR027417">
    <property type="entry name" value="P-loop_NTPase"/>
</dbReference>
<dbReference type="InterPro" id="IPR004100">
    <property type="entry name" value="ATPase_F1/V1/A1_a/bsu_N"/>
</dbReference>
<keyword evidence="6" id="KW-0653">Protein transport</keyword>
<dbReference type="GO" id="GO:0016887">
    <property type="term" value="F:ATP hydrolysis activity"/>
    <property type="evidence" value="ECO:0007669"/>
    <property type="project" value="InterPro"/>
</dbReference>
<keyword evidence="5" id="KW-0067">ATP-binding</keyword>
<keyword evidence="2" id="KW-0813">Transport</keyword>
<dbReference type="Pfam" id="PF18269">
    <property type="entry name" value="T3SS_ATPase_C"/>
    <property type="match status" value="1"/>
</dbReference>
<dbReference type="Pfam" id="PF02874">
    <property type="entry name" value="ATP-synt_ab_N"/>
    <property type="match status" value="1"/>
</dbReference>
<organism evidence="12 13">
    <name type="scientific">Burkholderia ambifaria MEX-5</name>
    <dbReference type="NCBI Taxonomy" id="396597"/>
    <lineage>
        <taxon>Bacteria</taxon>
        <taxon>Pseudomonadati</taxon>
        <taxon>Pseudomonadota</taxon>
        <taxon>Betaproteobacteria</taxon>
        <taxon>Burkholderiales</taxon>
        <taxon>Burkholderiaceae</taxon>
        <taxon>Burkholderia</taxon>
        <taxon>Burkholderia cepacia complex</taxon>
    </lineage>
</organism>
<keyword evidence="7" id="KW-1278">Translocase</keyword>
<evidence type="ECO:0000256" key="8">
    <source>
        <dbReference type="ARBA" id="ARBA00023136"/>
    </source>
</evidence>
<keyword evidence="9" id="KW-0066">ATP synthesis</keyword>
<dbReference type="EMBL" id="ABLK01000111">
    <property type="protein sequence ID" value="EDT40719.1"/>
    <property type="molecule type" value="Genomic_DNA"/>
</dbReference>
<sequence length="459" mass="49443">MSVHDWKRRMADDRCDSLDMLFSRRLDSALRGRRYGRLVEVIGTQVKVAGVDLRIGQLCELSRSDDGQRVFGEVVGLTREAALVTLLGDVAGLGVSTLVQPCAGSHRVGVGGALLGRVLDGLGRPLDDGSPLPDDVEMRASAAASPRPLTRPLIRSILPTGVRAIDGLLTTGRGQRVGIFAPAGTGKSTLLGMIARGVSHECVCVIALIGERGREVREFLDDILTPEQLKNTVVVVATSDRPSMERIKAAYTATTIAEYFRDNGREVLLLFDSVTRFARALRETGLAAGEPAVRRGYPPSVFSALPGLVERAGPAATGTITAFYTVLLEDAEMSDPIGEEIRSLLDGHIVLSPKLAGAGHYPAIDVRNSVSRLMSQLVDSAASTTATRCREWLARYEDAELLLQLGEYHEGGDPALDSAIAAHGDLVAFLKQRTDEHVRFDDMSAQLSAIVQRYAYSQE</sequence>
<dbReference type="GO" id="GO:0030257">
    <property type="term" value="C:type III protein secretion system complex"/>
    <property type="evidence" value="ECO:0007669"/>
    <property type="project" value="InterPro"/>
</dbReference>
<evidence type="ECO:0000256" key="3">
    <source>
        <dbReference type="ARBA" id="ARBA00022490"/>
    </source>
</evidence>
<dbReference type="SUPFAM" id="SSF52540">
    <property type="entry name" value="P-loop containing nucleoside triphosphate hydrolases"/>
    <property type="match status" value="1"/>
</dbReference>
<dbReference type="InterPro" id="IPR005714">
    <property type="entry name" value="ATPase_T3SS_FliI/YscN"/>
</dbReference>
<dbReference type="CDD" id="cd01136">
    <property type="entry name" value="ATPase_flagellum-secretory_path_III"/>
    <property type="match status" value="1"/>
</dbReference>
<dbReference type="EC" id="3.6.3.14" evidence="12"/>
<reference evidence="12 13" key="1">
    <citation type="submission" date="2008-03" db="EMBL/GenBank/DDBJ databases">
        <title>Sequencing of the draft genome and assembly of Burkholderia ambifaria MEX-5.</title>
        <authorList>
            <consortium name="US DOE Joint Genome Institute (JGI-PGF)"/>
            <person name="Copeland A."/>
            <person name="Lucas S."/>
            <person name="Lapidus A."/>
            <person name="Glavina del Rio T."/>
            <person name="Dalin E."/>
            <person name="Tice H."/>
            <person name="Bruce D."/>
            <person name="Goodwin L."/>
            <person name="Pitluck S."/>
            <person name="Larimer F."/>
            <person name="Land M.L."/>
            <person name="Hauser L."/>
            <person name="Tiedje J."/>
            <person name="Richardson P."/>
        </authorList>
    </citation>
    <scope>NUCLEOTIDE SEQUENCE [LARGE SCALE GENOMIC DNA]</scope>
    <source>
        <strain evidence="12 13">MEX-5</strain>
    </source>
</reference>
<name>B1T6S6_9BURK</name>
<accession>B1T6S6</accession>
<evidence type="ECO:0000256" key="10">
    <source>
        <dbReference type="ARBA" id="ARBA00034006"/>
    </source>
</evidence>
<evidence type="ECO:0000313" key="12">
    <source>
        <dbReference type="EMBL" id="EDT40719.1"/>
    </source>
</evidence>
<keyword evidence="12" id="KW-0378">Hydrolase</keyword>
<comment type="catalytic activity">
    <reaction evidence="10">
        <text>ATP + H2O + cellular proteinSide 1 = ADP + phosphate + cellular proteinSide 2.</text>
        <dbReference type="EC" id="7.4.2.8"/>
    </reaction>
</comment>
<comment type="subcellular location">
    <subcellularLocation>
        <location evidence="1">Cytoplasm</location>
    </subcellularLocation>
</comment>
<dbReference type="GO" id="GO:0008564">
    <property type="term" value="F:protein-exporting ATPase activity"/>
    <property type="evidence" value="ECO:0007669"/>
    <property type="project" value="UniProtKB-EC"/>
</dbReference>
<evidence type="ECO:0000256" key="6">
    <source>
        <dbReference type="ARBA" id="ARBA00022927"/>
    </source>
</evidence>
<evidence type="ECO:0000256" key="9">
    <source>
        <dbReference type="ARBA" id="ARBA00023196"/>
    </source>
</evidence>
<keyword evidence="9" id="KW-0139">CF(1)</keyword>
<dbReference type="SMART" id="SM00382">
    <property type="entry name" value="AAA"/>
    <property type="match status" value="1"/>
</dbReference>
<dbReference type="InterPro" id="IPR040627">
    <property type="entry name" value="T3SS_ATPase_C"/>
</dbReference>
<gene>
    <name evidence="12" type="ORF">BamMEX5DRAFT_3492</name>
</gene>
<protein>
    <submittedName>
        <fullName evidence="12">ATPase, FliI/YscN family</fullName>
        <ecNumber evidence="12">3.6.3.14</ecNumber>
    </submittedName>
</protein>
<dbReference type="GO" id="GO:0046933">
    <property type="term" value="F:proton-transporting ATP synthase activity, rotational mechanism"/>
    <property type="evidence" value="ECO:0007669"/>
    <property type="project" value="TreeGrafter"/>
</dbReference>
<dbReference type="GO" id="GO:0005524">
    <property type="term" value="F:ATP binding"/>
    <property type="evidence" value="ECO:0007669"/>
    <property type="project" value="UniProtKB-KW"/>
</dbReference>
<dbReference type="InterPro" id="IPR020003">
    <property type="entry name" value="ATPase_a/bsu_AS"/>
</dbReference>
<evidence type="ECO:0000256" key="7">
    <source>
        <dbReference type="ARBA" id="ARBA00022967"/>
    </source>
</evidence>
<keyword evidence="4" id="KW-0547">Nucleotide-binding</keyword>
<dbReference type="GO" id="GO:0045259">
    <property type="term" value="C:proton-transporting ATP synthase complex"/>
    <property type="evidence" value="ECO:0007669"/>
    <property type="project" value="UniProtKB-KW"/>
</dbReference>
<dbReference type="PATRIC" id="fig|396597.7.peg.4460"/>
<dbReference type="NCBIfam" id="TIGR01026">
    <property type="entry name" value="fliI_yscN"/>
    <property type="match status" value="1"/>
</dbReference>
<dbReference type="PROSITE" id="PS00152">
    <property type="entry name" value="ATPASE_ALPHA_BETA"/>
    <property type="match status" value="1"/>
</dbReference>
<dbReference type="GO" id="GO:0030254">
    <property type="term" value="P:protein secretion by the type III secretion system"/>
    <property type="evidence" value="ECO:0007669"/>
    <property type="project" value="InterPro"/>
</dbReference>
<dbReference type="Pfam" id="PF00006">
    <property type="entry name" value="ATP-synt_ab"/>
    <property type="match status" value="1"/>
</dbReference>